<evidence type="ECO:0000256" key="5">
    <source>
        <dbReference type="RuleBase" id="RU004466"/>
    </source>
</evidence>
<dbReference type="GO" id="GO:0046872">
    <property type="term" value="F:metal ion binding"/>
    <property type="evidence" value="ECO:0007669"/>
    <property type="project" value="UniProtKB-KW"/>
</dbReference>
<dbReference type="GO" id="GO:0016740">
    <property type="term" value="F:transferase activity"/>
    <property type="evidence" value="ECO:0007669"/>
    <property type="project" value="UniProtKB-KW"/>
</dbReference>
<dbReference type="EMBL" id="JBJUIK010000006">
    <property type="protein sequence ID" value="KAL3525433.1"/>
    <property type="molecule type" value="Genomic_DNA"/>
</dbReference>
<keyword evidence="7" id="KW-1185">Reference proteome</keyword>
<evidence type="ECO:0000313" key="7">
    <source>
        <dbReference type="Proteomes" id="UP001630127"/>
    </source>
</evidence>
<keyword evidence="3" id="KW-0479">Metal-binding</keyword>
<dbReference type="PANTHER" id="PTHR43281:SF24">
    <property type="entry name" value="OS07G0580900 PROTEIN"/>
    <property type="match status" value="1"/>
</dbReference>
<gene>
    <name evidence="6" type="ORF">ACH5RR_013805</name>
</gene>
<dbReference type="InterPro" id="IPR008949">
    <property type="entry name" value="Isoprenoid_synthase_dom_sf"/>
</dbReference>
<name>A0ABD3A1L6_9GENT</name>
<dbReference type="Proteomes" id="UP001630127">
    <property type="component" value="Unassembled WGS sequence"/>
</dbReference>
<proteinExistence type="inferred from homology"/>
<evidence type="ECO:0000256" key="1">
    <source>
        <dbReference type="ARBA" id="ARBA00001946"/>
    </source>
</evidence>
<reference evidence="6 7" key="1">
    <citation type="submission" date="2024-11" db="EMBL/GenBank/DDBJ databases">
        <title>A near-complete genome assembly of Cinchona calisaya.</title>
        <authorList>
            <person name="Lian D.C."/>
            <person name="Zhao X.W."/>
            <person name="Wei L."/>
        </authorList>
    </citation>
    <scope>NUCLEOTIDE SEQUENCE [LARGE SCALE GENOMIC DNA]</scope>
    <source>
        <tissue evidence="6">Nenye</tissue>
    </source>
</reference>
<dbReference type="InterPro" id="IPR000092">
    <property type="entry name" value="Polyprenyl_synt"/>
</dbReference>
<dbReference type="CDD" id="cd00685">
    <property type="entry name" value="Trans_IPPS_HT"/>
    <property type="match status" value="1"/>
</dbReference>
<organism evidence="6 7">
    <name type="scientific">Cinchona calisaya</name>
    <dbReference type="NCBI Taxonomy" id="153742"/>
    <lineage>
        <taxon>Eukaryota</taxon>
        <taxon>Viridiplantae</taxon>
        <taxon>Streptophyta</taxon>
        <taxon>Embryophyta</taxon>
        <taxon>Tracheophyta</taxon>
        <taxon>Spermatophyta</taxon>
        <taxon>Magnoliopsida</taxon>
        <taxon>eudicotyledons</taxon>
        <taxon>Gunneridae</taxon>
        <taxon>Pentapetalae</taxon>
        <taxon>asterids</taxon>
        <taxon>lamiids</taxon>
        <taxon>Gentianales</taxon>
        <taxon>Rubiaceae</taxon>
        <taxon>Cinchonoideae</taxon>
        <taxon>Cinchoneae</taxon>
        <taxon>Cinchona</taxon>
    </lineage>
</organism>
<evidence type="ECO:0000256" key="2">
    <source>
        <dbReference type="ARBA" id="ARBA00006706"/>
    </source>
</evidence>
<dbReference type="Gene3D" id="1.10.600.10">
    <property type="entry name" value="Farnesyl Diphosphate Synthase"/>
    <property type="match status" value="2"/>
</dbReference>
<evidence type="ECO:0000313" key="6">
    <source>
        <dbReference type="EMBL" id="KAL3525433.1"/>
    </source>
</evidence>
<dbReference type="SUPFAM" id="SSF48576">
    <property type="entry name" value="Terpenoid synthases"/>
    <property type="match status" value="1"/>
</dbReference>
<comment type="cofactor">
    <cofactor evidence="1">
        <name>Mg(2+)</name>
        <dbReference type="ChEBI" id="CHEBI:18420"/>
    </cofactor>
</comment>
<accession>A0ABD3A1L6</accession>
<dbReference type="AlphaFoldDB" id="A0ABD3A1L6"/>
<dbReference type="Pfam" id="PF00348">
    <property type="entry name" value="polyprenyl_synt"/>
    <property type="match status" value="2"/>
</dbReference>
<evidence type="ECO:0000256" key="3">
    <source>
        <dbReference type="ARBA" id="ARBA00022723"/>
    </source>
</evidence>
<keyword evidence="4" id="KW-0460">Magnesium</keyword>
<dbReference type="PANTHER" id="PTHR43281">
    <property type="entry name" value="FARNESYL DIPHOSPHATE SYNTHASE"/>
    <property type="match status" value="1"/>
</dbReference>
<comment type="caution">
    <text evidence="6">The sequence shown here is derived from an EMBL/GenBank/DDBJ whole genome shotgun (WGS) entry which is preliminary data.</text>
</comment>
<comment type="similarity">
    <text evidence="2 5">Belongs to the FPP/GGPP synthase family.</text>
</comment>
<protein>
    <submittedName>
        <fullName evidence="6">Uncharacterized protein</fullName>
    </submittedName>
</protein>
<sequence>MIGLVKQKTFQEKKRLSEFDFKAYMLKKIITVNKALDAATPLRNPARIHEAMRYSLLSEGKRVCPIVCIAACELVGGNESTAMPAACSLEMIHAMSLMLDDLPCMDNYDFCRGKASNHKACLFKSVLHVIFELARLTGLEGITGGQVVDLRSLGDSTVELEQLQYIHLHKIAALFEASAVSGAILGGASDEEIDKLGKFSRCTGLLFQVVADILDVTKCSQELRKTARKDSVADKVTYPKLIGIQKSREFAEKLTKEAQNHLAGFDPEKAVPLKSVVNFIASRQK</sequence>
<evidence type="ECO:0000256" key="4">
    <source>
        <dbReference type="ARBA" id="ARBA00022842"/>
    </source>
</evidence>
<keyword evidence="5" id="KW-0808">Transferase</keyword>